<gene>
    <name evidence="2" type="ORF">CK203_079499</name>
</gene>
<dbReference type="AlphaFoldDB" id="A0A438CNT3"/>
<dbReference type="Proteomes" id="UP000288805">
    <property type="component" value="Unassembled WGS sequence"/>
</dbReference>
<dbReference type="EMBL" id="QGNW01002161">
    <property type="protein sequence ID" value="RVW24876.1"/>
    <property type="molecule type" value="Genomic_DNA"/>
</dbReference>
<protein>
    <recommendedName>
        <fullName evidence="4">Retrotransposon gag domain-containing protein</fullName>
    </recommendedName>
</protein>
<proteinExistence type="predicted"/>
<sequence length="284" mass="32543">MAKNQLIKNGTVVGDGAKVNPCMLHWERNSKRRLERTNSSTQVINPGIAANIMESQGENQQSQHGPNEENFHLYLSMRDHIHLSRISAPSRIVLPSKHMIIRPYLVPLLSQFHGMKNENPYTDIKDFKERYIEVINACPYNGFDTWMLVSYFYEAMSPTMKQLLETMCGSDFMSKSPDDALDFLNYVAEISRSWDEPHGKDSSKDKPQNNSKGGMYTLNENVDMKEKMTTLSKRLEELEARGAHEIKVVNDVPMQIIQCSICQSDEHLVIECPTIPAIREMFIE</sequence>
<evidence type="ECO:0000313" key="3">
    <source>
        <dbReference type="Proteomes" id="UP000288805"/>
    </source>
</evidence>
<name>A0A438CNT3_VITVI</name>
<evidence type="ECO:0000256" key="1">
    <source>
        <dbReference type="SAM" id="MobiDB-lite"/>
    </source>
</evidence>
<evidence type="ECO:0000313" key="2">
    <source>
        <dbReference type="EMBL" id="RVW24876.1"/>
    </source>
</evidence>
<accession>A0A438CNT3</accession>
<feature type="region of interest" description="Disordered" evidence="1">
    <location>
        <begin position="194"/>
        <end position="217"/>
    </location>
</feature>
<evidence type="ECO:0008006" key="4">
    <source>
        <dbReference type="Google" id="ProtNLM"/>
    </source>
</evidence>
<organism evidence="2 3">
    <name type="scientific">Vitis vinifera</name>
    <name type="common">Grape</name>
    <dbReference type="NCBI Taxonomy" id="29760"/>
    <lineage>
        <taxon>Eukaryota</taxon>
        <taxon>Viridiplantae</taxon>
        <taxon>Streptophyta</taxon>
        <taxon>Embryophyta</taxon>
        <taxon>Tracheophyta</taxon>
        <taxon>Spermatophyta</taxon>
        <taxon>Magnoliopsida</taxon>
        <taxon>eudicotyledons</taxon>
        <taxon>Gunneridae</taxon>
        <taxon>Pentapetalae</taxon>
        <taxon>rosids</taxon>
        <taxon>Vitales</taxon>
        <taxon>Vitaceae</taxon>
        <taxon>Viteae</taxon>
        <taxon>Vitis</taxon>
    </lineage>
</organism>
<comment type="caution">
    <text evidence="2">The sequence shown here is derived from an EMBL/GenBank/DDBJ whole genome shotgun (WGS) entry which is preliminary data.</text>
</comment>
<reference evidence="2 3" key="1">
    <citation type="journal article" date="2018" name="PLoS Genet.">
        <title>Population sequencing reveals clonal diversity and ancestral inbreeding in the grapevine cultivar Chardonnay.</title>
        <authorList>
            <person name="Roach M.J."/>
            <person name="Johnson D.L."/>
            <person name="Bohlmann J."/>
            <person name="van Vuuren H.J."/>
            <person name="Jones S.J."/>
            <person name="Pretorius I.S."/>
            <person name="Schmidt S.A."/>
            <person name="Borneman A.R."/>
        </authorList>
    </citation>
    <scope>NUCLEOTIDE SEQUENCE [LARGE SCALE GENOMIC DNA]</scope>
    <source>
        <strain evidence="3">cv. Chardonnay</strain>
        <tissue evidence="2">Leaf</tissue>
    </source>
</reference>
<feature type="compositionally biased region" description="Basic and acidic residues" evidence="1">
    <location>
        <begin position="194"/>
        <end position="207"/>
    </location>
</feature>